<feature type="region of interest" description="Disordered" evidence="1">
    <location>
        <begin position="1"/>
        <end position="24"/>
    </location>
</feature>
<dbReference type="AlphaFoldDB" id="A0A2P4YNK8"/>
<dbReference type="OrthoDB" id="2111127at2759"/>
<name>A0A2P4YNK8_9STRA</name>
<dbReference type="EMBL" id="NCKW01001652">
    <property type="protein sequence ID" value="POM79391.1"/>
    <property type="molecule type" value="Genomic_DNA"/>
</dbReference>
<evidence type="ECO:0000313" key="2">
    <source>
        <dbReference type="EMBL" id="POM79391.1"/>
    </source>
</evidence>
<feature type="compositionally biased region" description="Basic and acidic residues" evidence="1">
    <location>
        <begin position="1"/>
        <end position="19"/>
    </location>
</feature>
<evidence type="ECO:0000313" key="3">
    <source>
        <dbReference type="Proteomes" id="UP000237271"/>
    </source>
</evidence>
<proteinExistence type="predicted"/>
<protein>
    <submittedName>
        <fullName evidence="2">Uncharacterized protein</fullName>
    </submittedName>
</protein>
<evidence type="ECO:0000256" key="1">
    <source>
        <dbReference type="SAM" id="MobiDB-lite"/>
    </source>
</evidence>
<comment type="caution">
    <text evidence="2">The sequence shown here is derived from an EMBL/GenBank/DDBJ whole genome shotgun (WGS) entry which is preliminary data.</text>
</comment>
<reference evidence="2 3" key="1">
    <citation type="journal article" date="2017" name="Genome Biol. Evol.">
        <title>Phytophthora megakarya and P. palmivora, closely related causal agents of cacao black pod rot, underwent increases in genome sizes and gene numbers by different mechanisms.</title>
        <authorList>
            <person name="Ali S.S."/>
            <person name="Shao J."/>
            <person name="Lary D.J."/>
            <person name="Kronmiller B."/>
            <person name="Shen D."/>
            <person name="Strem M.D."/>
            <person name="Amoako-Attah I."/>
            <person name="Akrofi A.Y."/>
            <person name="Begoude B.A."/>
            <person name="Ten Hoopen G.M."/>
            <person name="Coulibaly K."/>
            <person name="Kebe B.I."/>
            <person name="Melnick R.L."/>
            <person name="Guiltinan M.J."/>
            <person name="Tyler B.M."/>
            <person name="Meinhardt L.W."/>
            <person name="Bailey B.A."/>
        </authorList>
    </citation>
    <scope>NUCLEOTIDE SEQUENCE [LARGE SCALE GENOMIC DNA]</scope>
    <source>
        <strain evidence="3">sbr112.9</strain>
    </source>
</reference>
<keyword evidence="3" id="KW-1185">Reference proteome</keyword>
<dbReference type="InterPro" id="IPR046627">
    <property type="entry name" value="DUF6739"/>
</dbReference>
<dbReference type="Pfam" id="PF20524">
    <property type="entry name" value="DUF6739"/>
    <property type="match status" value="1"/>
</dbReference>
<dbReference type="Proteomes" id="UP000237271">
    <property type="component" value="Unassembled WGS sequence"/>
</dbReference>
<gene>
    <name evidence="2" type="ORF">PHPALM_2956</name>
</gene>
<organism evidence="2 3">
    <name type="scientific">Phytophthora palmivora</name>
    <dbReference type="NCBI Taxonomy" id="4796"/>
    <lineage>
        <taxon>Eukaryota</taxon>
        <taxon>Sar</taxon>
        <taxon>Stramenopiles</taxon>
        <taxon>Oomycota</taxon>
        <taxon>Peronosporomycetes</taxon>
        <taxon>Peronosporales</taxon>
        <taxon>Peronosporaceae</taxon>
        <taxon>Phytophthora</taxon>
    </lineage>
</organism>
<accession>A0A2P4YNK8</accession>
<sequence length="143" mass="16082">MKGNEKESKANSKNDEAPAARRGKKPEKLPRLLYYPTTASTINAVHATLTSGDGLSDPRRCCVLINQPFGLEHLEELAENAGEKFHPVCAAEIYDDYFRQVRIWTRMGYSAAVIQRELDQRFEPVRDVLDAITALNSTPNFKS</sequence>